<dbReference type="SUPFAM" id="SSF56784">
    <property type="entry name" value="HAD-like"/>
    <property type="match status" value="1"/>
</dbReference>
<dbReference type="SFLD" id="SFLDS00003">
    <property type="entry name" value="Haloacid_Dehalogenase"/>
    <property type="match status" value="1"/>
</dbReference>
<keyword evidence="2" id="KW-1185">Reference proteome</keyword>
<dbReference type="InParanoid" id="A0A1Y1YP36"/>
<dbReference type="FunCoup" id="A0A1Y1YP36">
    <property type="interactions" value="296"/>
</dbReference>
<dbReference type="NCBIfam" id="TIGR01509">
    <property type="entry name" value="HAD-SF-IA-v3"/>
    <property type="match status" value="1"/>
</dbReference>
<dbReference type="NCBIfam" id="TIGR02252">
    <property type="entry name" value="DREG-2"/>
    <property type="match status" value="1"/>
</dbReference>
<dbReference type="InterPro" id="IPR011949">
    <property type="entry name" value="HAD-SF_hydro_IA_REG-2-like"/>
</dbReference>
<evidence type="ECO:0000313" key="1">
    <source>
        <dbReference type="EMBL" id="ORX99344.1"/>
    </source>
</evidence>
<gene>
    <name evidence="1" type="ORF">K493DRAFT_313277</name>
</gene>
<sequence length="244" mass="27320">MAHPLLRLITFDAYGTLFTPKGTVAAQYARALGKCGVHIEEQQIAHSFKQAFMKQAESFPNYGKLHGLESREWWKSVVNNTFLGAGVSKEALHPVFEDTFKLIYDGFNSSEGYELYSDTKSLLKELRKTKVQLAVITNCDQRVTEVMDSLGILEDFEFVITSSGYGEEKPAPGIFHHAVDVAKVKPTETLHVGDDYAKDFEAAKRAGLHALYLERDPVKYAKALANNTEAIQSLTEILDWKMPV</sequence>
<dbReference type="EMBL" id="MCFE01000099">
    <property type="protein sequence ID" value="ORX99344.1"/>
    <property type="molecule type" value="Genomic_DNA"/>
</dbReference>
<dbReference type="InterPro" id="IPR044924">
    <property type="entry name" value="HAD-SF_hydro_IA_REG-2-like_cap"/>
</dbReference>
<dbReference type="InterPro" id="IPR051828">
    <property type="entry name" value="HAD-like_hydrolase_domain"/>
</dbReference>
<dbReference type="Proteomes" id="UP000193498">
    <property type="component" value="Unassembled WGS sequence"/>
</dbReference>
<dbReference type="NCBIfam" id="TIGR01549">
    <property type="entry name" value="HAD-SF-IA-v1"/>
    <property type="match status" value="1"/>
</dbReference>
<evidence type="ECO:0000313" key="2">
    <source>
        <dbReference type="Proteomes" id="UP000193498"/>
    </source>
</evidence>
<dbReference type="AlphaFoldDB" id="A0A1Y1YP36"/>
<dbReference type="GO" id="GO:0005634">
    <property type="term" value="C:nucleus"/>
    <property type="evidence" value="ECO:0007669"/>
    <property type="project" value="TreeGrafter"/>
</dbReference>
<dbReference type="OrthoDB" id="444127at2759"/>
<dbReference type="Pfam" id="PF00702">
    <property type="entry name" value="Hydrolase"/>
    <property type="match status" value="1"/>
</dbReference>
<protein>
    <submittedName>
        <fullName evidence="1">HAD-superfamily hydrolase</fullName>
    </submittedName>
</protein>
<name>A0A1Y1YP36_9FUNG</name>
<dbReference type="Gene3D" id="1.10.150.720">
    <property type="entry name" value="Haloacid dehalogenase-like hydrolase"/>
    <property type="match status" value="1"/>
</dbReference>
<accession>A0A1Y1YP36</accession>
<dbReference type="PANTHER" id="PTHR46191:SF2">
    <property type="entry name" value="HALOACID DEHALOGENASE-LIKE HYDROLASE DOMAIN-CONTAINING PROTEIN 3"/>
    <property type="match status" value="1"/>
</dbReference>
<dbReference type="STRING" id="1314790.A0A1Y1YP36"/>
<dbReference type="InterPro" id="IPR036412">
    <property type="entry name" value="HAD-like_sf"/>
</dbReference>
<dbReference type="PANTHER" id="PTHR46191">
    <property type="match status" value="1"/>
</dbReference>
<dbReference type="PRINTS" id="PR00413">
    <property type="entry name" value="HADHALOGNASE"/>
</dbReference>
<dbReference type="SFLD" id="SFLDG01129">
    <property type="entry name" value="C1.5:_HAD__Beta-PGM__Phosphata"/>
    <property type="match status" value="1"/>
</dbReference>
<dbReference type="InterPro" id="IPR006439">
    <property type="entry name" value="HAD-SF_hydro_IA"/>
</dbReference>
<reference evidence="1 2" key="1">
    <citation type="submission" date="2016-07" db="EMBL/GenBank/DDBJ databases">
        <title>Pervasive Adenine N6-methylation of Active Genes in Fungi.</title>
        <authorList>
            <consortium name="DOE Joint Genome Institute"/>
            <person name="Mondo S.J."/>
            <person name="Dannebaum R.O."/>
            <person name="Kuo R.C."/>
            <person name="Labutti K."/>
            <person name="Haridas S."/>
            <person name="Kuo A."/>
            <person name="Salamov A."/>
            <person name="Ahrendt S.R."/>
            <person name="Lipzen A."/>
            <person name="Sullivan W."/>
            <person name="Andreopoulos W.B."/>
            <person name="Clum A."/>
            <person name="Lindquist E."/>
            <person name="Daum C."/>
            <person name="Ramamoorthy G.K."/>
            <person name="Gryganskyi A."/>
            <person name="Culley D."/>
            <person name="Magnuson J.K."/>
            <person name="James T.Y."/>
            <person name="O'Malley M.A."/>
            <person name="Stajich J.E."/>
            <person name="Spatafora J.W."/>
            <person name="Visel A."/>
            <person name="Grigoriev I.V."/>
        </authorList>
    </citation>
    <scope>NUCLEOTIDE SEQUENCE [LARGE SCALE GENOMIC DNA]</scope>
    <source>
        <strain evidence="1 2">CBS 931.73</strain>
    </source>
</reference>
<dbReference type="GO" id="GO:0016791">
    <property type="term" value="F:phosphatase activity"/>
    <property type="evidence" value="ECO:0007669"/>
    <property type="project" value="UniProtKB-ARBA"/>
</dbReference>
<proteinExistence type="predicted"/>
<keyword evidence="1" id="KW-0378">Hydrolase</keyword>
<organism evidence="1 2">
    <name type="scientific">Basidiobolus meristosporus CBS 931.73</name>
    <dbReference type="NCBI Taxonomy" id="1314790"/>
    <lineage>
        <taxon>Eukaryota</taxon>
        <taxon>Fungi</taxon>
        <taxon>Fungi incertae sedis</taxon>
        <taxon>Zoopagomycota</taxon>
        <taxon>Entomophthoromycotina</taxon>
        <taxon>Basidiobolomycetes</taxon>
        <taxon>Basidiobolales</taxon>
        <taxon>Basidiobolaceae</taxon>
        <taxon>Basidiobolus</taxon>
    </lineage>
</organism>
<dbReference type="InterPro" id="IPR023214">
    <property type="entry name" value="HAD_sf"/>
</dbReference>
<comment type="caution">
    <text evidence="1">The sequence shown here is derived from an EMBL/GenBank/DDBJ whole genome shotgun (WGS) entry which is preliminary data.</text>
</comment>
<dbReference type="Gene3D" id="3.40.50.1000">
    <property type="entry name" value="HAD superfamily/HAD-like"/>
    <property type="match status" value="1"/>
</dbReference>